<keyword evidence="1" id="KW-0862">Zinc</keyword>
<keyword evidence="2" id="KW-0175">Coiled coil</keyword>
<evidence type="ECO:0000313" key="6">
    <source>
        <dbReference type="Proteomes" id="UP000681720"/>
    </source>
</evidence>
<dbReference type="Proteomes" id="UP000681720">
    <property type="component" value="Unassembled WGS sequence"/>
</dbReference>
<reference evidence="5" key="1">
    <citation type="submission" date="2021-02" db="EMBL/GenBank/DDBJ databases">
        <authorList>
            <person name="Nowell W R."/>
        </authorList>
    </citation>
    <scope>NUCLEOTIDE SEQUENCE</scope>
</reference>
<gene>
    <name evidence="5" type="ORF">GIL414_LOCUS30505</name>
</gene>
<feature type="compositionally biased region" description="Acidic residues" evidence="3">
    <location>
        <begin position="10"/>
        <end position="20"/>
    </location>
</feature>
<keyword evidence="1" id="KW-0863">Zinc-finger</keyword>
<feature type="coiled-coil region" evidence="2">
    <location>
        <begin position="477"/>
        <end position="508"/>
    </location>
</feature>
<dbReference type="InterPro" id="IPR036691">
    <property type="entry name" value="Endo/exonu/phosph_ase_sf"/>
</dbReference>
<dbReference type="Pfam" id="PF14529">
    <property type="entry name" value="Exo_endo_phos_2"/>
    <property type="match status" value="1"/>
</dbReference>
<dbReference type="PANTHER" id="PTHR33273:SF4">
    <property type="entry name" value="ENDONUCLEASE_EXONUCLEASE_PHOSPHATASE DOMAIN-CONTAINING PROTEIN"/>
    <property type="match status" value="1"/>
</dbReference>
<evidence type="ECO:0000256" key="1">
    <source>
        <dbReference type="PROSITE-ProRule" id="PRU00047"/>
    </source>
</evidence>
<dbReference type="AlphaFoldDB" id="A0A8S2VRU6"/>
<keyword evidence="1" id="KW-0479">Metal-binding</keyword>
<name>A0A8S2VRU6_9BILA</name>
<proteinExistence type="predicted"/>
<protein>
    <recommendedName>
        <fullName evidence="4">CCHC-type domain-containing protein</fullName>
    </recommendedName>
</protein>
<evidence type="ECO:0000256" key="3">
    <source>
        <dbReference type="SAM" id="MobiDB-lite"/>
    </source>
</evidence>
<feature type="region of interest" description="Disordered" evidence="3">
    <location>
        <begin position="1"/>
        <end position="81"/>
    </location>
</feature>
<evidence type="ECO:0000313" key="5">
    <source>
        <dbReference type="EMBL" id="CAF4408611.1"/>
    </source>
</evidence>
<dbReference type="InterPro" id="IPR005135">
    <property type="entry name" value="Endo/exonuclease/phosphatase"/>
</dbReference>
<organism evidence="5 6">
    <name type="scientific">Rotaria magnacalcarata</name>
    <dbReference type="NCBI Taxonomy" id="392030"/>
    <lineage>
        <taxon>Eukaryota</taxon>
        <taxon>Metazoa</taxon>
        <taxon>Spiralia</taxon>
        <taxon>Gnathifera</taxon>
        <taxon>Rotifera</taxon>
        <taxon>Eurotatoria</taxon>
        <taxon>Bdelloidea</taxon>
        <taxon>Philodinida</taxon>
        <taxon>Philodinidae</taxon>
        <taxon>Rotaria</taxon>
    </lineage>
</organism>
<dbReference type="SUPFAM" id="SSF56219">
    <property type="entry name" value="DNase I-like"/>
    <property type="match status" value="1"/>
</dbReference>
<dbReference type="PROSITE" id="PS50158">
    <property type="entry name" value="ZF_CCHC"/>
    <property type="match status" value="1"/>
</dbReference>
<dbReference type="GO" id="GO:0003824">
    <property type="term" value="F:catalytic activity"/>
    <property type="evidence" value="ECO:0007669"/>
    <property type="project" value="InterPro"/>
</dbReference>
<dbReference type="GO" id="GO:0008270">
    <property type="term" value="F:zinc ion binding"/>
    <property type="evidence" value="ECO:0007669"/>
    <property type="project" value="UniProtKB-KW"/>
</dbReference>
<accession>A0A8S2VRU6</accession>
<dbReference type="GO" id="GO:0003676">
    <property type="term" value="F:nucleic acid binding"/>
    <property type="evidence" value="ECO:0007669"/>
    <property type="project" value="InterPro"/>
</dbReference>
<comment type="caution">
    <text evidence="5">The sequence shown here is derived from an EMBL/GenBank/DDBJ whole genome shotgun (WGS) entry which is preliminary data.</text>
</comment>
<dbReference type="PANTHER" id="PTHR33273">
    <property type="entry name" value="DOMAIN-CONTAINING PROTEIN, PUTATIVE-RELATED"/>
    <property type="match status" value="1"/>
</dbReference>
<sequence length="820" mass="95293">MDESQHDSDNNMEIESQTDDSEWKYQTKSTKRGNKAPKIDSFIHGRTITSSSYGHNRKENKSLRHTQAHIQNDDSKNERKNDRCQLTHIENHDKQNRENKVQFLECTSTHQRTNNKVLNQVDKQQESDGINDIHITNQALKFAVEDKFPPLKIICNPSLTSKEEADNVIKEFFKFIEQNFKKTNPRFIYPLGFDNYIIDKTGSLICFTKYIELFVYMCSTSHYPEKINNTKLTPILPTRLPSRNAVILKFVDNSIKLEDIQTLVKEKMKSIFKVEEMLGTYTYRSRHIRIDLLSQDEYRNVLNSGKFAIGGHLYDVDEYLPSPKILICNKCNSPGHTKRSCKSTTELCKRCGVNRNDGADHKNCIVKCHHCGEDHEATNFKCKIIIKFRQNLLQKLKENNHLIPQHVQFYIPQKYRNEKNEKTLMNNHYETHFIPKHTKNTFSNNLHDYRTWPSLNSNLSLTSNTNKNTRSLWHFEIKQMQEELNLINQENELEIKKWKAQNEEQFKQITQVCQLINLHFKSQREAITSINNMLADTLPSVVQSIQTLNHLIQENSKIITNDNERQQKEIIHNTINETLSAINKRLLLLTDQQTKLKSLMERENEALWKKDRPIETEENLNIILYNCQCLSTHIVDIEILLSTHTPQIIILTGVGSQINNLPKFSGYYWISQKGTNSFGGVAFLLHDTINAKTINQTLDFIIIELNVQPKPIILGAIYIPPSKTIPQSLLDLYVNEPFYIFGDFNAKHTDWLCNNNNANGVQLKNWLEKTGCEMIYPAQPTSKRSSAIIDFGITYNSNGWKAEESTNVLERHIGKYSHTF</sequence>
<evidence type="ECO:0000256" key="2">
    <source>
        <dbReference type="SAM" id="Coils"/>
    </source>
</evidence>
<dbReference type="EMBL" id="CAJOBJ010058719">
    <property type="protein sequence ID" value="CAF4408611.1"/>
    <property type="molecule type" value="Genomic_DNA"/>
</dbReference>
<dbReference type="Gene3D" id="3.60.10.10">
    <property type="entry name" value="Endonuclease/exonuclease/phosphatase"/>
    <property type="match status" value="1"/>
</dbReference>
<feature type="domain" description="CCHC-type" evidence="4">
    <location>
        <begin position="328"/>
        <end position="343"/>
    </location>
</feature>
<dbReference type="InterPro" id="IPR001878">
    <property type="entry name" value="Znf_CCHC"/>
</dbReference>
<feature type="compositionally biased region" description="Basic and acidic residues" evidence="3">
    <location>
        <begin position="71"/>
        <end position="81"/>
    </location>
</feature>
<evidence type="ECO:0000259" key="4">
    <source>
        <dbReference type="PROSITE" id="PS50158"/>
    </source>
</evidence>